<dbReference type="AlphaFoldDB" id="A0A1H2TM94"/>
<evidence type="ECO:0000313" key="3">
    <source>
        <dbReference type="Proteomes" id="UP000182771"/>
    </source>
</evidence>
<feature type="domain" description="SnoaL-like" evidence="1">
    <location>
        <begin position="7"/>
        <end position="112"/>
    </location>
</feature>
<organism evidence="2 3">
    <name type="scientific">Capnocytophaga granulosa</name>
    <dbReference type="NCBI Taxonomy" id="45242"/>
    <lineage>
        <taxon>Bacteria</taxon>
        <taxon>Pseudomonadati</taxon>
        <taxon>Bacteroidota</taxon>
        <taxon>Flavobacteriia</taxon>
        <taxon>Flavobacteriales</taxon>
        <taxon>Flavobacteriaceae</taxon>
        <taxon>Capnocytophaga</taxon>
    </lineage>
</organism>
<dbReference type="EMBL" id="FNND01000002">
    <property type="protein sequence ID" value="SDW44928.1"/>
    <property type="molecule type" value="Genomic_DNA"/>
</dbReference>
<accession>A0A1H2TM94</accession>
<dbReference type="InterPro" id="IPR037401">
    <property type="entry name" value="SnoaL-like"/>
</dbReference>
<dbReference type="SUPFAM" id="SSF54427">
    <property type="entry name" value="NTF2-like"/>
    <property type="match status" value="1"/>
</dbReference>
<dbReference type="GeneID" id="85016336"/>
<comment type="caution">
    <text evidence="2">The sequence shown here is derived from an EMBL/GenBank/DDBJ whole genome shotgun (WGS) entry which is preliminary data.</text>
</comment>
<dbReference type="RefSeq" id="WP_016420170.1">
    <property type="nucleotide sequence ID" value="NZ_FNND01000002.1"/>
</dbReference>
<evidence type="ECO:0000259" key="1">
    <source>
        <dbReference type="Pfam" id="PF12680"/>
    </source>
</evidence>
<gene>
    <name evidence="2" type="ORF">SAMN05444420_102243</name>
</gene>
<name>A0A1H2TM94_9FLAO</name>
<dbReference type="CDD" id="cd00531">
    <property type="entry name" value="NTF2_like"/>
    <property type="match status" value="1"/>
</dbReference>
<dbReference type="OrthoDB" id="7859473at2"/>
<proteinExistence type="predicted"/>
<sequence length="138" mass="15687">MTKTEIVHQFYVSLAKGDFEKVGSLLADDLVWHQPGRGALSGSYKGKEAVFSHLGRMSELSGGTFAIDQIDYITENNHLVAAAVAFEVFAFDKSIRMRGIDLYRVENEKIQEVWLFSEHIDEEDAFWTEALRLSNQQK</sequence>
<dbReference type="Pfam" id="PF12680">
    <property type="entry name" value="SnoaL_2"/>
    <property type="match status" value="1"/>
</dbReference>
<dbReference type="InterPro" id="IPR032710">
    <property type="entry name" value="NTF2-like_dom_sf"/>
</dbReference>
<dbReference type="Gene3D" id="3.10.450.50">
    <property type="match status" value="1"/>
</dbReference>
<protein>
    <recommendedName>
        <fullName evidence="1">SnoaL-like domain-containing protein</fullName>
    </recommendedName>
</protein>
<keyword evidence="3" id="KW-1185">Reference proteome</keyword>
<evidence type="ECO:0000313" key="2">
    <source>
        <dbReference type="EMBL" id="SDW44928.1"/>
    </source>
</evidence>
<dbReference type="Proteomes" id="UP000182771">
    <property type="component" value="Unassembled WGS sequence"/>
</dbReference>
<reference evidence="2 3" key="1">
    <citation type="submission" date="2016-10" db="EMBL/GenBank/DDBJ databases">
        <authorList>
            <person name="Varghese N."/>
            <person name="Submissions S."/>
        </authorList>
    </citation>
    <scope>NUCLEOTIDE SEQUENCE [LARGE SCALE GENOMIC DNA]</scope>
    <source>
        <strain evidence="2 3">DSM 11449</strain>
    </source>
</reference>